<feature type="domain" description="Peptidase M20 dimerisation" evidence="3">
    <location>
        <begin position="258"/>
        <end position="342"/>
    </location>
</feature>
<dbReference type="Proteomes" id="UP000724874">
    <property type="component" value="Unassembled WGS sequence"/>
</dbReference>
<dbReference type="EMBL" id="JADNYJ010000049">
    <property type="protein sequence ID" value="KAF8900146.1"/>
    <property type="molecule type" value="Genomic_DNA"/>
</dbReference>
<evidence type="ECO:0000256" key="1">
    <source>
        <dbReference type="ARBA" id="ARBA00006247"/>
    </source>
</evidence>
<dbReference type="InterPro" id="IPR002933">
    <property type="entry name" value="Peptidase_M20"/>
</dbReference>
<accession>A0A9P5TM09</accession>
<dbReference type="GO" id="GO:0016805">
    <property type="term" value="F:dipeptidase activity"/>
    <property type="evidence" value="ECO:0007669"/>
    <property type="project" value="TreeGrafter"/>
</dbReference>
<dbReference type="InterPro" id="IPR011650">
    <property type="entry name" value="Peptidase_M20_dimer"/>
</dbReference>
<gene>
    <name evidence="4" type="ORF">CPB84DRAFT_1779425</name>
</gene>
<evidence type="ECO:0000259" key="3">
    <source>
        <dbReference type="Pfam" id="PF07687"/>
    </source>
</evidence>
<dbReference type="FunFam" id="3.30.70.360:FF:000004">
    <property type="entry name" value="Peptidase M20 domain-containing protein 2"/>
    <property type="match status" value="1"/>
</dbReference>
<keyword evidence="5" id="KW-1185">Reference proteome</keyword>
<feature type="region of interest" description="Disordered" evidence="2">
    <location>
        <begin position="46"/>
        <end position="80"/>
    </location>
</feature>
<proteinExistence type="inferred from homology"/>
<evidence type="ECO:0000313" key="4">
    <source>
        <dbReference type="EMBL" id="KAF8900146.1"/>
    </source>
</evidence>
<feature type="compositionally biased region" description="Basic and acidic residues" evidence="2">
    <location>
        <begin position="61"/>
        <end position="70"/>
    </location>
</feature>
<name>A0A9P5TM09_GYMJU</name>
<dbReference type="Pfam" id="PF01546">
    <property type="entry name" value="Peptidase_M20"/>
    <property type="match status" value="1"/>
</dbReference>
<dbReference type="InterPro" id="IPR036264">
    <property type="entry name" value="Bact_exopeptidase_dim_dom"/>
</dbReference>
<reference evidence="4" key="1">
    <citation type="submission" date="2020-11" db="EMBL/GenBank/DDBJ databases">
        <authorList>
            <consortium name="DOE Joint Genome Institute"/>
            <person name="Ahrendt S."/>
            <person name="Riley R."/>
            <person name="Andreopoulos W."/>
            <person name="LaButti K."/>
            <person name="Pangilinan J."/>
            <person name="Ruiz-duenas F.J."/>
            <person name="Barrasa J.M."/>
            <person name="Sanchez-Garcia M."/>
            <person name="Camarero S."/>
            <person name="Miyauchi S."/>
            <person name="Serrano A."/>
            <person name="Linde D."/>
            <person name="Babiker R."/>
            <person name="Drula E."/>
            <person name="Ayuso-Fernandez I."/>
            <person name="Pacheco R."/>
            <person name="Padilla G."/>
            <person name="Ferreira P."/>
            <person name="Barriuso J."/>
            <person name="Kellner H."/>
            <person name="Castanera R."/>
            <person name="Alfaro M."/>
            <person name="Ramirez L."/>
            <person name="Pisabarro A.G."/>
            <person name="Kuo A."/>
            <person name="Tritt A."/>
            <person name="Lipzen A."/>
            <person name="He G."/>
            <person name="Yan M."/>
            <person name="Ng V."/>
            <person name="Cullen D."/>
            <person name="Martin F."/>
            <person name="Rosso M.-N."/>
            <person name="Henrissat B."/>
            <person name="Hibbett D."/>
            <person name="Martinez A.T."/>
            <person name="Grigoriev I.V."/>
        </authorList>
    </citation>
    <scope>NUCLEOTIDE SEQUENCE</scope>
    <source>
        <strain evidence="4">AH 44721</strain>
    </source>
</reference>
<dbReference type="InterPro" id="IPR052030">
    <property type="entry name" value="Peptidase_M20/M20A_hydrolases"/>
</dbReference>
<dbReference type="CDD" id="cd05672">
    <property type="entry name" value="M20_ACY1L2-like"/>
    <property type="match status" value="1"/>
</dbReference>
<dbReference type="PANTHER" id="PTHR30575:SF0">
    <property type="entry name" value="XAA-ARG DIPEPTIDASE"/>
    <property type="match status" value="1"/>
</dbReference>
<evidence type="ECO:0000256" key="2">
    <source>
        <dbReference type="SAM" id="MobiDB-lite"/>
    </source>
</evidence>
<comment type="similarity">
    <text evidence="1">Belongs to the peptidase M20A family.</text>
</comment>
<dbReference type="InterPro" id="IPR017439">
    <property type="entry name" value="Amidohydrolase"/>
</dbReference>
<organism evidence="4 5">
    <name type="scientific">Gymnopilus junonius</name>
    <name type="common">Spectacular rustgill mushroom</name>
    <name type="synonym">Gymnopilus spectabilis subsp. junonius</name>
    <dbReference type="NCBI Taxonomy" id="109634"/>
    <lineage>
        <taxon>Eukaryota</taxon>
        <taxon>Fungi</taxon>
        <taxon>Dikarya</taxon>
        <taxon>Basidiomycota</taxon>
        <taxon>Agaricomycotina</taxon>
        <taxon>Agaricomycetes</taxon>
        <taxon>Agaricomycetidae</taxon>
        <taxon>Agaricales</taxon>
        <taxon>Agaricineae</taxon>
        <taxon>Hymenogastraceae</taxon>
        <taxon>Gymnopilus</taxon>
    </lineage>
</organism>
<dbReference type="SUPFAM" id="SSF53187">
    <property type="entry name" value="Zn-dependent exopeptidases"/>
    <property type="match status" value="1"/>
</dbReference>
<evidence type="ECO:0000313" key="5">
    <source>
        <dbReference type="Proteomes" id="UP000724874"/>
    </source>
</evidence>
<protein>
    <recommendedName>
        <fullName evidence="3">Peptidase M20 dimerisation domain-containing protein</fullName>
    </recommendedName>
</protein>
<dbReference type="PANTHER" id="PTHR30575">
    <property type="entry name" value="PEPTIDASE M20"/>
    <property type="match status" value="1"/>
</dbReference>
<dbReference type="SUPFAM" id="SSF55031">
    <property type="entry name" value="Bacterial exopeptidase dimerisation domain"/>
    <property type="match status" value="1"/>
</dbReference>
<dbReference type="NCBIfam" id="TIGR01891">
    <property type="entry name" value="amidohydrolases"/>
    <property type="match status" value="1"/>
</dbReference>
<comment type="caution">
    <text evidence="4">The sequence shown here is derived from an EMBL/GenBank/DDBJ whole genome shotgun (WGS) entry which is preliminary data.</text>
</comment>
<dbReference type="Pfam" id="PF07687">
    <property type="entry name" value="M20_dimer"/>
    <property type="match status" value="1"/>
</dbReference>
<sequence length="479" mass="52027">MMTPPRGLLTLAFRHFHPLSPLSSHEFRIRNNFSFHINNPPSKPAFCSSLPTMSGNQSKDPVWRPDDNKRPAPAKPGSSEIYRPDILETIEKRIYELDGELRSLSLDIHAHPELGYEEVYAHSVYTKYVAKHGFQVTEHFHLDTAWQAVFQHGNGGRTIGINSEMDALKGIGHACGHNLIGISGVAVAIALKAAMQRHDIAGKIVLLGTPAEEGGAGKVRLLDAGAYEGMDICLMCHPAPGPVGSVSLTSSLAIQEVKAVYKGRTAHAALSPWEGKNALDAAVLAYNNISALRQQLKPTVRVHGIFEGKDWAPNIIPDHAKYNCLIRAPTMKETKETVKRVLPCFEAAALATGCELTIERGISLYEIRQNPALGGEVANVVLNKYGAIDYDWGIKDASTDFGNVTYAIPSLHPGFAIPSVVDGGNHTRAFASAAATKEAHYACLDVSKALAVAGARVLLDDKFFEDVQRTFKEDQEAVL</sequence>
<feature type="compositionally biased region" description="Polar residues" evidence="2">
    <location>
        <begin position="49"/>
        <end position="59"/>
    </location>
</feature>
<dbReference type="OrthoDB" id="6119954at2759"/>
<dbReference type="Gene3D" id="3.40.630.10">
    <property type="entry name" value="Zn peptidases"/>
    <property type="match status" value="1"/>
</dbReference>
<dbReference type="AlphaFoldDB" id="A0A9P5TM09"/>
<dbReference type="Gene3D" id="3.30.70.360">
    <property type="match status" value="1"/>
</dbReference>